<dbReference type="EMBL" id="LEKV01002622">
    <property type="protein sequence ID" value="KVI02879.1"/>
    <property type="molecule type" value="Genomic_DNA"/>
</dbReference>
<accession>A0A103Y5G0</accession>
<evidence type="ECO:0000256" key="2">
    <source>
        <dbReference type="ARBA" id="ARBA00023004"/>
    </source>
</evidence>
<proteinExistence type="predicted"/>
<dbReference type="GO" id="GO:0016132">
    <property type="term" value="P:brassinosteroid biosynthetic process"/>
    <property type="evidence" value="ECO:0007669"/>
    <property type="project" value="EnsemblPlants"/>
</dbReference>
<comment type="caution">
    <text evidence="4">The sequence shown here is derived from an EMBL/GenBank/DDBJ whole genome shotgun (WGS) entry which is preliminary data.</text>
</comment>
<reference evidence="4 5" key="1">
    <citation type="journal article" date="2016" name="Sci. Rep.">
        <title>The genome sequence of the outbreeding globe artichoke constructed de novo incorporating a phase-aware low-pass sequencing strategy of F1 progeny.</title>
        <authorList>
            <person name="Scaglione D."/>
            <person name="Reyes-Chin-Wo S."/>
            <person name="Acquadro A."/>
            <person name="Froenicke L."/>
            <person name="Portis E."/>
            <person name="Beitel C."/>
            <person name="Tirone M."/>
            <person name="Mauro R."/>
            <person name="Lo Monaco A."/>
            <person name="Mauromicale G."/>
            <person name="Faccioli P."/>
            <person name="Cattivelli L."/>
            <person name="Rieseberg L."/>
            <person name="Michelmore R."/>
            <person name="Lanteri S."/>
        </authorList>
    </citation>
    <scope>NUCLEOTIDE SEQUENCE [LARGE SCALE GENOMIC DNA]</scope>
    <source>
        <strain evidence="4">2C</strain>
    </source>
</reference>
<dbReference type="Gramene" id="KVI02879">
    <property type="protein sequence ID" value="KVI02879"/>
    <property type="gene ID" value="Ccrd_018832"/>
</dbReference>
<organism evidence="4 5">
    <name type="scientific">Cynara cardunculus var. scolymus</name>
    <name type="common">Globe artichoke</name>
    <name type="synonym">Cynara scolymus</name>
    <dbReference type="NCBI Taxonomy" id="59895"/>
    <lineage>
        <taxon>Eukaryota</taxon>
        <taxon>Viridiplantae</taxon>
        <taxon>Streptophyta</taxon>
        <taxon>Embryophyta</taxon>
        <taxon>Tracheophyta</taxon>
        <taxon>Spermatophyta</taxon>
        <taxon>Magnoliopsida</taxon>
        <taxon>eudicotyledons</taxon>
        <taxon>Gunneridae</taxon>
        <taxon>Pentapetalae</taxon>
        <taxon>asterids</taxon>
        <taxon>campanulids</taxon>
        <taxon>Asterales</taxon>
        <taxon>Asteraceae</taxon>
        <taxon>Carduoideae</taxon>
        <taxon>Cardueae</taxon>
        <taxon>Carduinae</taxon>
        <taxon>Cynara</taxon>
    </lineage>
</organism>
<dbReference type="GO" id="GO:0010268">
    <property type="term" value="P:brassinosteroid homeostasis"/>
    <property type="evidence" value="ECO:0007669"/>
    <property type="project" value="EnsemblPlants"/>
</dbReference>
<dbReference type="STRING" id="59895.A0A103Y5G0"/>
<dbReference type="GO" id="GO:0048441">
    <property type="term" value="P:petal development"/>
    <property type="evidence" value="ECO:0007669"/>
    <property type="project" value="EnsemblPlants"/>
</dbReference>
<dbReference type="GO" id="GO:0005506">
    <property type="term" value="F:iron ion binding"/>
    <property type="evidence" value="ECO:0007669"/>
    <property type="project" value="InterPro"/>
</dbReference>
<keyword evidence="1" id="KW-0479">Metal-binding</keyword>
<dbReference type="OMA" id="EFICILM"/>
<dbReference type="GO" id="GO:0048443">
    <property type="term" value="P:stamen development"/>
    <property type="evidence" value="ECO:0007669"/>
    <property type="project" value="EnsemblPlants"/>
</dbReference>
<dbReference type="Pfam" id="PF00067">
    <property type="entry name" value="p450"/>
    <property type="match status" value="2"/>
</dbReference>
<gene>
    <name evidence="4" type="ORF">Ccrd_018832</name>
</gene>
<dbReference type="PANTHER" id="PTHR24286">
    <property type="entry name" value="CYTOCHROME P450 26"/>
    <property type="match status" value="1"/>
</dbReference>
<dbReference type="InterPro" id="IPR001128">
    <property type="entry name" value="Cyt_P450"/>
</dbReference>
<dbReference type="GO" id="GO:0042814">
    <property type="term" value="P:monopolar cell growth"/>
    <property type="evidence" value="ECO:0007669"/>
    <property type="project" value="EnsemblPlants"/>
</dbReference>
<dbReference type="AlphaFoldDB" id="A0A103Y5G0"/>
<dbReference type="GO" id="GO:0016709">
    <property type="term" value="F:oxidoreductase activity, acting on paired donors, with incorporation or reduction of molecular oxygen, NAD(P)H as one donor, and incorporation of one atom of oxygen"/>
    <property type="evidence" value="ECO:0007669"/>
    <property type="project" value="EnsemblPlants"/>
</dbReference>
<keyword evidence="3" id="KW-0732">Signal</keyword>
<dbReference type="Gene3D" id="1.10.630.10">
    <property type="entry name" value="Cytochrome P450"/>
    <property type="match status" value="1"/>
</dbReference>
<dbReference type="SUPFAM" id="SSF48264">
    <property type="entry name" value="Cytochrome P450"/>
    <property type="match status" value="1"/>
</dbReference>
<name>A0A103Y5G0_CYNCS</name>
<sequence length="356" mass="40542">MKWEFICILMLLGWFVYTRIRKTGKDDTDDGRRLQPPRGNSGWPLIGETVEFIASGYTSRPVTFMEKRKSLYGKVFKTHILGRPIFVSTDPDVNKVVLQNQGNVFVPSYPKSVIELLGESSILQMNGGLQKRLHAIIGGFLRSPQFKARITKDIENSVKLTFSSWMDRKICLQDETKKITFEVLVRVLMSVEPGEEMEFLKKEFTEVIKGLICLPIKLPDDRKRAMEKNETKGPDSPNDAIDVLLRDTGESDGTQQRLPLDFISGNIIEMMIPGEDSVPMIMTLAIKFLSDNPTALARLVEENDELKKQKDELCEEYSWTDYVSLPFTQGVSFIHFGESVLKSVTISLKETDPMFR</sequence>
<dbReference type="GO" id="GO:0020037">
    <property type="term" value="F:heme binding"/>
    <property type="evidence" value="ECO:0007669"/>
    <property type="project" value="InterPro"/>
</dbReference>
<protein>
    <submittedName>
        <fullName evidence="4">Cytochrome P450</fullName>
    </submittedName>
</protein>
<evidence type="ECO:0000313" key="5">
    <source>
        <dbReference type="Proteomes" id="UP000243975"/>
    </source>
</evidence>
<dbReference type="GO" id="GO:0016125">
    <property type="term" value="P:sterol metabolic process"/>
    <property type="evidence" value="ECO:0007669"/>
    <property type="project" value="TreeGrafter"/>
</dbReference>
<dbReference type="Proteomes" id="UP000243975">
    <property type="component" value="Unassembled WGS sequence"/>
</dbReference>
<keyword evidence="5" id="KW-1185">Reference proteome</keyword>
<dbReference type="GO" id="GO:0009965">
    <property type="term" value="P:leaf morphogenesis"/>
    <property type="evidence" value="ECO:0007669"/>
    <property type="project" value="EnsemblPlants"/>
</dbReference>
<evidence type="ECO:0000313" key="4">
    <source>
        <dbReference type="EMBL" id="KVI02879.1"/>
    </source>
</evidence>
<evidence type="ECO:0000256" key="1">
    <source>
        <dbReference type="ARBA" id="ARBA00022723"/>
    </source>
</evidence>
<evidence type="ECO:0000256" key="3">
    <source>
        <dbReference type="SAM" id="SignalP"/>
    </source>
</evidence>
<feature type="chain" id="PRO_5007119418" evidence="3">
    <location>
        <begin position="21"/>
        <end position="356"/>
    </location>
</feature>
<dbReference type="InterPro" id="IPR036396">
    <property type="entry name" value="Cyt_P450_sf"/>
</dbReference>
<keyword evidence="2" id="KW-0408">Iron</keyword>
<feature type="signal peptide" evidence="3">
    <location>
        <begin position="1"/>
        <end position="20"/>
    </location>
</feature>
<dbReference type="PANTHER" id="PTHR24286:SF254">
    <property type="entry name" value="3-EPI-6-DEOXOCATHASTERONE 23-MONOOXYGENASE CYP90C1"/>
    <property type="match status" value="1"/>
</dbReference>